<dbReference type="Proteomes" id="UP001165342">
    <property type="component" value="Unassembled WGS sequence"/>
</dbReference>
<dbReference type="InterPro" id="IPR013654">
    <property type="entry name" value="PAS_2"/>
</dbReference>
<dbReference type="Pfam" id="PF08446">
    <property type="entry name" value="PAS_2"/>
    <property type="match status" value="1"/>
</dbReference>
<organism evidence="2 3">
    <name type="scientific">Sphingomonas hankyongi</name>
    <dbReference type="NCBI Taxonomy" id="2908209"/>
    <lineage>
        <taxon>Bacteria</taxon>
        <taxon>Pseudomonadati</taxon>
        <taxon>Pseudomonadota</taxon>
        <taxon>Alphaproteobacteria</taxon>
        <taxon>Sphingomonadales</taxon>
        <taxon>Sphingomonadaceae</taxon>
        <taxon>Sphingomonas</taxon>
    </lineage>
</organism>
<evidence type="ECO:0000313" key="3">
    <source>
        <dbReference type="Proteomes" id="UP001165342"/>
    </source>
</evidence>
<evidence type="ECO:0000259" key="1">
    <source>
        <dbReference type="Pfam" id="PF08446"/>
    </source>
</evidence>
<dbReference type="SUPFAM" id="SSF55781">
    <property type="entry name" value="GAF domain-like"/>
    <property type="match status" value="1"/>
</dbReference>
<keyword evidence="3" id="KW-1185">Reference proteome</keyword>
<comment type="caution">
    <text evidence="2">The sequence shown here is derived from an EMBL/GenBank/DDBJ whole genome shotgun (WGS) entry which is preliminary data.</text>
</comment>
<proteinExistence type="predicted"/>
<dbReference type="EMBL" id="JAMGBE010000001">
    <property type="protein sequence ID" value="MCL6728646.1"/>
    <property type="molecule type" value="Genomic_DNA"/>
</dbReference>
<dbReference type="RefSeq" id="WP_249830152.1">
    <property type="nucleotide sequence ID" value="NZ_JAMGBE010000001.1"/>
</dbReference>
<dbReference type="SUPFAM" id="SSF55785">
    <property type="entry name" value="PYP-like sensor domain (PAS domain)"/>
    <property type="match status" value="1"/>
</dbReference>
<dbReference type="InterPro" id="IPR029016">
    <property type="entry name" value="GAF-like_dom_sf"/>
</dbReference>
<name>A0ABT0RZ30_9SPHN</name>
<protein>
    <submittedName>
        <fullName evidence="2">GAF domain-containing protein</fullName>
    </submittedName>
</protein>
<evidence type="ECO:0000313" key="2">
    <source>
        <dbReference type="EMBL" id="MCL6728646.1"/>
    </source>
</evidence>
<gene>
    <name evidence="2" type="ORF">LZ538_01065</name>
</gene>
<accession>A0ABT0RZ30</accession>
<dbReference type="Gene3D" id="3.30.450.20">
    <property type="entry name" value="PAS domain"/>
    <property type="match status" value="1"/>
</dbReference>
<feature type="domain" description="PAS fold-2" evidence="1">
    <location>
        <begin position="35"/>
        <end position="115"/>
    </location>
</feature>
<sequence length="288" mass="30843">METIHDMRLDQTTDSVAAEMPGIQSGAYLLELSLDWIVLRASENAHHLLGESHVTLVDEPLGRFVQAEPLHDLRNLFSRLSGTTGIARAYRVRLTNDPDLFDIAFHLAHGRVLLEAVPSARQGVGEAFGTVGGLIAGLEGTSGDALLEGGARRMRALTGYDRVTLTLGGERIESSRGALQMGSHDIDGLPTIVSDASAGSVGVFPRDAEESSAEEALLRGLTQDQAKRLADSGVRAVLRVPFTCDGESGEFVCESRSPRPVNFEVHAAAELLAQMFAMTLRIDALNNG</sequence>
<reference evidence="2" key="1">
    <citation type="submission" date="2022-05" db="EMBL/GenBank/DDBJ databases">
        <authorList>
            <person name="Jo J.-H."/>
            <person name="Im W.-T."/>
        </authorList>
    </citation>
    <scope>NUCLEOTIDE SEQUENCE</scope>
    <source>
        <strain evidence="2">SE220</strain>
    </source>
</reference>
<dbReference type="Gene3D" id="3.30.450.40">
    <property type="match status" value="1"/>
</dbReference>
<dbReference type="InterPro" id="IPR035965">
    <property type="entry name" value="PAS-like_dom_sf"/>
</dbReference>